<gene>
    <name evidence="7" type="ORF">EDC19_1456</name>
</gene>
<feature type="transmembrane region" description="Helical" evidence="6">
    <location>
        <begin position="225"/>
        <end position="247"/>
    </location>
</feature>
<evidence type="ECO:0000313" key="8">
    <source>
        <dbReference type="Proteomes" id="UP000294545"/>
    </source>
</evidence>
<dbReference type="Pfam" id="PF03649">
    <property type="entry name" value="UPF0014"/>
    <property type="match status" value="1"/>
</dbReference>
<dbReference type="InterPro" id="IPR005226">
    <property type="entry name" value="UPF0014_fam"/>
</dbReference>
<keyword evidence="3 6" id="KW-0812">Transmembrane</keyword>
<sequence>MNEIIDLEIMQLAVAYIFVIVLLTIVKYRKIDREKEILIASIRMTLQLILTGYVLSYLFDNPNPILVIAVFLLMQIFAISNILKRVKHSINPSLKKIIIFSMFIGTTITLMFFIIAIVRLSPWYDPRYFIPLAGMLVGNAMTGISLGVNHLISGMKKQRDKVEGALMLGATPKEASKPVVNEAFDSAFLPTINSMVGMGIVFLPGMMTGQILSGISPFMAIKYQIAIMLGILGSVTLTVILFVSLGYKTFFNKEYQMIEEDH</sequence>
<feature type="transmembrane region" description="Helical" evidence="6">
    <location>
        <begin position="128"/>
        <end position="152"/>
    </location>
</feature>
<feature type="transmembrane region" description="Helical" evidence="6">
    <location>
        <begin position="12"/>
        <end position="28"/>
    </location>
</feature>
<keyword evidence="8" id="KW-1185">Reference proteome</keyword>
<evidence type="ECO:0000256" key="3">
    <source>
        <dbReference type="ARBA" id="ARBA00022692"/>
    </source>
</evidence>
<dbReference type="PANTHER" id="PTHR30028">
    <property type="entry name" value="UPF0014 INNER MEMBRANE PROTEIN YBBM-RELATED"/>
    <property type="match status" value="1"/>
</dbReference>
<comment type="similarity">
    <text evidence="2">Belongs to the UPF0014 family.</text>
</comment>
<evidence type="ECO:0000313" key="7">
    <source>
        <dbReference type="EMBL" id="TCK93265.1"/>
    </source>
</evidence>
<feature type="transmembrane region" description="Helical" evidence="6">
    <location>
        <begin position="98"/>
        <end position="122"/>
    </location>
</feature>
<name>A0A4R1ML80_9FIRM</name>
<evidence type="ECO:0000256" key="5">
    <source>
        <dbReference type="ARBA" id="ARBA00023136"/>
    </source>
</evidence>
<comment type="subcellular location">
    <subcellularLocation>
        <location evidence="1">Membrane</location>
        <topology evidence="1">Multi-pass membrane protein</topology>
    </subcellularLocation>
</comment>
<evidence type="ECO:0000256" key="4">
    <source>
        <dbReference type="ARBA" id="ARBA00022989"/>
    </source>
</evidence>
<evidence type="ECO:0000256" key="1">
    <source>
        <dbReference type="ARBA" id="ARBA00004141"/>
    </source>
</evidence>
<feature type="transmembrane region" description="Helical" evidence="6">
    <location>
        <begin position="40"/>
        <end position="59"/>
    </location>
</feature>
<dbReference type="PANTHER" id="PTHR30028:SF0">
    <property type="entry name" value="PROTEIN ALUMINUM SENSITIVE 3"/>
    <property type="match status" value="1"/>
</dbReference>
<feature type="transmembrane region" description="Helical" evidence="6">
    <location>
        <begin position="196"/>
        <end position="219"/>
    </location>
</feature>
<proteinExistence type="inferred from homology"/>
<feature type="transmembrane region" description="Helical" evidence="6">
    <location>
        <begin position="65"/>
        <end position="86"/>
    </location>
</feature>
<evidence type="ECO:0000256" key="2">
    <source>
        <dbReference type="ARBA" id="ARBA00005268"/>
    </source>
</evidence>
<keyword evidence="4 6" id="KW-1133">Transmembrane helix</keyword>
<dbReference type="AlphaFoldDB" id="A0A4R1ML80"/>
<dbReference type="EMBL" id="SMGQ01000012">
    <property type="protein sequence ID" value="TCK93265.1"/>
    <property type="molecule type" value="Genomic_DNA"/>
</dbReference>
<comment type="caution">
    <text evidence="7">The sequence shown here is derived from an EMBL/GenBank/DDBJ whole genome shotgun (WGS) entry which is preliminary data.</text>
</comment>
<accession>A0A4R1ML80</accession>
<dbReference type="Proteomes" id="UP000294545">
    <property type="component" value="Unassembled WGS sequence"/>
</dbReference>
<dbReference type="RefSeq" id="WP_132282178.1">
    <property type="nucleotide sequence ID" value="NZ_SMGQ01000012.1"/>
</dbReference>
<evidence type="ECO:0000256" key="6">
    <source>
        <dbReference type="SAM" id="Phobius"/>
    </source>
</evidence>
<reference evidence="7 8" key="1">
    <citation type="submission" date="2019-03" db="EMBL/GenBank/DDBJ databases">
        <title>Genomic Encyclopedia of Type Strains, Phase IV (KMG-IV): sequencing the most valuable type-strain genomes for metagenomic binning, comparative biology and taxonomic classification.</title>
        <authorList>
            <person name="Goeker M."/>
        </authorList>
    </citation>
    <scope>NUCLEOTIDE SEQUENCE [LARGE SCALE GENOMIC DNA]</scope>
    <source>
        <strain evidence="7 8">DSM 24176</strain>
    </source>
</reference>
<dbReference type="OrthoDB" id="9791807at2"/>
<dbReference type="GO" id="GO:0005886">
    <property type="term" value="C:plasma membrane"/>
    <property type="evidence" value="ECO:0007669"/>
    <property type="project" value="TreeGrafter"/>
</dbReference>
<organism evidence="7 8">
    <name type="scientific">Natranaerovirga hydrolytica</name>
    <dbReference type="NCBI Taxonomy" id="680378"/>
    <lineage>
        <taxon>Bacteria</taxon>
        <taxon>Bacillati</taxon>
        <taxon>Bacillota</taxon>
        <taxon>Clostridia</taxon>
        <taxon>Lachnospirales</taxon>
        <taxon>Natranaerovirgaceae</taxon>
        <taxon>Natranaerovirga</taxon>
    </lineage>
</organism>
<keyword evidence="5 6" id="KW-0472">Membrane</keyword>
<protein>
    <submittedName>
        <fullName evidence="7">Putative ABC transport system permease protein</fullName>
    </submittedName>
</protein>